<evidence type="ECO:0000256" key="3">
    <source>
        <dbReference type="ARBA" id="ARBA00022603"/>
    </source>
</evidence>
<dbReference type="GO" id="GO:0070677">
    <property type="term" value="F:rRNA (cytosine-2'-O-)-methyltransferase activity"/>
    <property type="evidence" value="ECO:0007669"/>
    <property type="project" value="UniProtKB-UniRule"/>
</dbReference>
<keyword evidence="5 6" id="KW-0949">S-adenosyl-L-methionine</keyword>
<protein>
    <recommendedName>
        <fullName evidence="6">Ribosomal RNA small subunit methyltransferase I</fullName>
        <ecNumber evidence="6">2.1.1.198</ecNumber>
    </recommendedName>
    <alternativeName>
        <fullName evidence="6">16S rRNA 2'-O-ribose C1402 methyltransferase</fullName>
    </alternativeName>
    <alternativeName>
        <fullName evidence="6">rRNA (cytidine-2'-O-)-methyltransferase RsmI</fullName>
    </alternativeName>
</protein>
<dbReference type="PANTHER" id="PTHR46111">
    <property type="entry name" value="RIBOSOMAL RNA SMALL SUBUNIT METHYLTRANSFERASE I"/>
    <property type="match status" value="1"/>
</dbReference>
<dbReference type="EC" id="2.1.1.198" evidence="6"/>
<name>A0A1F8CIN1_9BACT</name>
<evidence type="ECO:0000256" key="1">
    <source>
        <dbReference type="ARBA" id="ARBA00022490"/>
    </source>
</evidence>
<dbReference type="EMBL" id="MGHU01000061">
    <property type="protein sequence ID" value="OGM76217.1"/>
    <property type="molecule type" value="Genomic_DNA"/>
</dbReference>
<dbReference type="GO" id="GO:0005737">
    <property type="term" value="C:cytoplasm"/>
    <property type="evidence" value="ECO:0007669"/>
    <property type="project" value="UniProtKB-SubCell"/>
</dbReference>
<keyword evidence="3 6" id="KW-0489">Methyltransferase</keyword>
<dbReference type="CDD" id="cd11648">
    <property type="entry name" value="RsmI"/>
    <property type="match status" value="1"/>
</dbReference>
<feature type="domain" description="Tetrapyrrole methylase" evidence="7">
    <location>
        <begin position="7"/>
        <end position="228"/>
    </location>
</feature>
<comment type="similarity">
    <text evidence="6">Belongs to the methyltransferase superfamily. RsmI family.</text>
</comment>
<dbReference type="FunFam" id="3.40.1010.10:FF:000007">
    <property type="entry name" value="Ribosomal RNA small subunit methyltransferase I"/>
    <property type="match status" value="1"/>
</dbReference>
<dbReference type="NCBIfam" id="TIGR00096">
    <property type="entry name" value="16S rRNA (cytidine(1402)-2'-O)-methyltransferase"/>
    <property type="match status" value="1"/>
</dbReference>
<accession>A0A1F8CIN1</accession>
<comment type="catalytic activity">
    <reaction evidence="6">
        <text>cytidine(1402) in 16S rRNA + S-adenosyl-L-methionine = 2'-O-methylcytidine(1402) in 16S rRNA + S-adenosyl-L-homocysteine + H(+)</text>
        <dbReference type="Rhea" id="RHEA:42924"/>
        <dbReference type="Rhea" id="RHEA-COMP:10285"/>
        <dbReference type="Rhea" id="RHEA-COMP:10286"/>
        <dbReference type="ChEBI" id="CHEBI:15378"/>
        <dbReference type="ChEBI" id="CHEBI:57856"/>
        <dbReference type="ChEBI" id="CHEBI:59789"/>
        <dbReference type="ChEBI" id="CHEBI:74495"/>
        <dbReference type="ChEBI" id="CHEBI:82748"/>
        <dbReference type="EC" id="2.1.1.198"/>
    </reaction>
</comment>
<dbReference type="InterPro" id="IPR000878">
    <property type="entry name" value="4pyrrol_Mease"/>
</dbReference>
<dbReference type="SUPFAM" id="SSF53790">
    <property type="entry name" value="Tetrapyrrole methylase"/>
    <property type="match status" value="1"/>
</dbReference>
<comment type="caution">
    <text evidence="8">The sequence shown here is derived from an EMBL/GenBank/DDBJ whole genome shotgun (WGS) entry which is preliminary data.</text>
</comment>
<dbReference type="HAMAP" id="MF_01877">
    <property type="entry name" value="16SrRNA_methyltr_I"/>
    <property type="match status" value="1"/>
</dbReference>
<dbReference type="InterPro" id="IPR014776">
    <property type="entry name" value="4pyrrole_Mease_sub2"/>
</dbReference>
<reference evidence="8 9" key="1">
    <citation type="journal article" date="2016" name="Nat. Commun.">
        <title>Thousands of microbial genomes shed light on interconnected biogeochemical processes in an aquifer system.</title>
        <authorList>
            <person name="Anantharaman K."/>
            <person name="Brown C.T."/>
            <person name="Hug L.A."/>
            <person name="Sharon I."/>
            <person name="Castelle C.J."/>
            <person name="Probst A.J."/>
            <person name="Thomas B.C."/>
            <person name="Singh A."/>
            <person name="Wilkins M.J."/>
            <person name="Karaoz U."/>
            <person name="Brodie E.L."/>
            <person name="Williams K.H."/>
            <person name="Hubbard S.S."/>
            <person name="Banfield J.F."/>
        </authorList>
    </citation>
    <scope>NUCLEOTIDE SEQUENCE [LARGE SCALE GENOMIC DNA]</scope>
</reference>
<organism evidence="8 9">
    <name type="scientific">Candidatus Woesebacteria bacterium RIFOXYA1_FULL_43_9</name>
    <dbReference type="NCBI Taxonomy" id="1802534"/>
    <lineage>
        <taxon>Bacteria</taxon>
        <taxon>Candidatus Woeseibacteriota</taxon>
    </lineage>
</organism>
<evidence type="ECO:0000313" key="8">
    <source>
        <dbReference type="EMBL" id="OGM76217.1"/>
    </source>
</evidence>
<dbReference type="Proteomes" id="UP000179241">
    <property type="component" value="Unassembled WGS sequence"/>
</dbReference>
<comment type="function">
    <text evidence="6">Catalyzes the 2'-O-methylation of the ribose of cytidine 1402 (C1402) in 16S rRNA.</text>
</comment>
<keyword evidence="2 6" id="KW-0698">rRNA processing</keyword>
<dbReference type="Pfam" id="PF00590">
    <property type="entry name" value="TP_methylase"/>
    <property type="match status" value="1"/>
</dbReference>
<dbReference type="AlphaFoldDB" id="A0A1F8CIN1"/>
<dbReference type="InterPro" id="IPR008189">
    <property type="entry name" value="rRNA_ssu_MeTfrase_I"/>
</dbReference>
<evidence type="ECO:0000259" key="7">
    <source>
        <dbReference type="Pfam" id="PF00590"/>
    </source>
</evidence>
<gene>
    <name evidence="6" type="primary">rsmI</name>
    <name evidence="8" type="ORF">A2188_02390</name>
</gene>
<evidence type="ECO:0000313" key="9">
    <source>
        <dbReference type="Proteomes" id="UP000179241"/>
    </source>
</evidence>
<dbReference type="Gene3D" id="3.40.1010.10">
    <property type="entry name" value="Cobalt-precorrin-4 Transmethylase, Domain 1"/>
    <property type="match status" value="1"/>
</dbReference>
<dbReference type="InterPro" id="IPR035996">
    <property type="entry name" value="4pyrrol_Methylase_sf"/>
</dbReference>
<evidence type="ECO:0000256" key="4">
    <source>
        <dbReference type="ARBA" id="ARBA00022679"/>
    </source>
</evidence>
<keyword evidence="4 6" id="KW-0808">Transferase</keyword>
<evidence type="ECO:0000256" key="5">
    <source>
        <dbReference type="ARBA" id="ARBA00022691"/>
    </source>
</evidence>
<keyword evidence="1 6" id="KW-0963">Cytoplasm</keyword>
<evidence type="ECO:0000256" key="2">
    <source>
        <dbReference type="ARBA" id="ARBA00022552"/>
    </source>
</evidence>
<comment type="subcellular location">
    <subcellularLocation>
        <location evidence="6">Cytoplasm</location>
    </subcellularLocation>
</comment>
<sequence>MGKIGNLYIVATPIGNLKDISLRAIETLKSVNVILCEDTRVTKKLLTIVTPYSDTGSIQKKAWIPDQVRDDRGGRKLISYHQHSSDTKKLEILQMLNSGQNLALVTDAGTPGVSDPGNELVAFLTEANPAIKIIPIPGPSSVTTALSVSGFPAGEFSFLGYFPKKGRSRFLEKVKGLGHPLIFFESPYRIGKLVDWLGENLSAGTQICLCQELTKMHERIIRGSLTEVKTVLEKEEKELGRVKGEIVVVLVPKYE</sequence>
<dbReference type="PIRSF" id="PIRSF005917">
    <property type="entry name" value="MTase_YraL"/>
    <property type="match status" value="1"/>
</dbReference>
<proteinExistence type="inferred from homology"/>
<evidence type="ECO:0000256" key="6">
    <source>
        <dbReference type="HAMAP-Rule" id="MF_01877"/>
    </source>
</evidence>
<dbReference type="Gene3D" id="3.30.950.10">
    <property type="entry name" value="Methyltransferase, Cobalt-precorrin-4 Transmethylase, Domain 2"/>
    <property type="match status" value="1"/>
</dbReference>
<dbReference type="PANTHER" id="PTHR46111:SF1">
    <property type="entry name" value="RIBOSOMAL RNA SMALL SUBUNIT METHYLTRANSFERASE I"/>
    <property type="match status" value="1"/>
</dbReference>
<dbReference type="InterPro" id="IPR014777">
    <property type="entry name" value="4pyrrole_Mease_sub1"/>
</dbReference>